<dbReference type="Pfam" id="PF00022">
    <property type="entry name" value="Actin"/>
    <property type="match status" value="1"/>
</dbReference>
<evidence type="ECO:0000313" key="2">
    <source>
        <dbReference type="Proteomes" id="UP000004994"/>
    </source>
</evidence>
<organism evidence="1">
    <name type="scientific">Solanum lycopersicum</name>
    <name type="common">Tomato</name>
    <name type="synonym">Lycopersicon esculentum</name>
    <dbReference type="NCBI Taxonomy" id="4081"/>
    <lineage>
        <taxon>Eukaryota</taxon>
        <taxon>Viridiplantae</taxon>
        <taxon>Streptophyta</taxon>
        <taxon>Embryophyta</taxon>
        <taxon>Tracheophyta</taxon>
        <taxon>Spermatophyta</taxon>
        <taxon>Magnoliopsida</taxon>
        <taxon>eudicotyledons</taxon>
        <taxon>Gunneridae</taxon>
        <taxon>Pentapetalae</taxon>
        <taxon>asterids</taxon>
        <taxon>lamiids</taxon>
        <taxon>Solanales</taxon>
        <taxon>Solanaceae</taxon>
        <taxon>Solanoideae</taxon>
        <taxon>Solaneae</taxon>
        <taxon>Solanum</taxon>
        <taxon>Solanum subgen. Lycopersicon</taxon>
    </lineage>
</organism>
<dbReference type="Gene3D" id="3.90.640.10">
    <property type="entry name" value="Actin, Chain A, domain 4"/>
    <property type="match status" value="1"/>
</dbReference>
<accession>A0A3Q7GUX8</accession>
<sequence>MFVRLGSWCGPPEVLFQPSMIGIEVVGISTYNSIMRCDIDIRKDLYGNILSLVEITALALNNMKIKVVPPPERKCSVWIGVSILTLLTDMNFEGRVQRVWSIHCPKEMGLR</sequence>
<proteinExistence type="predicted"/>
<protein>
    <submittedName>
        <fullName evidence="1">Uncharacterized protein</fullName>
    </submittedName>
</protein>
<dbReference type="SUPFAM" id="SSF53067">
    <property type="entry name" value="Actin-like ATPase domain"/>
    <property type="match status" value="1"/>
</dbReference>
<dbReference type="InterPro" id="IPR004000">
    <property type="entry name" value="Actin"/>
</dbReference>
<keyword evidence="2" id="KW-1185">Reference proteome</keyword>
<dbReference type="Proteomes" id="UP000004994">
    <property type="component" value="Chromosome 4"/>
</dbReference>
<dbReference type="InParanoid" id="A0A3Q7GUX8"/>
<dbReference type="AlphaFoldDB" id="A0A3Q7GUX8"/>
<dbReference type="Gramene" id="Solyc04g045285.1.1">
    <property type="protein sequence ID" value="Solyc04g045285.1.1"/>
    <property type="gene ID" value="Solyc04g045285.1"/>
</dbReference>
<dbReference type="InterPro" id="IPR043129">
    <property type="entry name" value="ATPase_NBD"/>
</dbReference>
<reference evidence="1" key="1">
    <citation type="journal article" date="2012" name="Nature">
        <title>The tomato genome sequence provides insights into fleshy fruit evolution.</title>
        <authorList>
            <consortium name="Tomato Genome Consortium"/>
        </authorList>
    </citation>
    <scope>NUCLEOTIDE SEQUENCE [LARGE SCALE GENOMIC DNA]</scope>
    <source>
        <strain evidence="1">cv. Heinz 1706</strain>
    </source>
</reference>
<dbReference type="STRING" id="4081.A0A3Q7GUX8"/>
<dbReference type="PANTHER" id="PTHR11937">
    <property type="entry name" value="ACTIN"/>
    <property type="match status" value="1"/>
</dbReference>
<evidence type="ECO:0000313" key="1">
    <source>
        <dbReference type="EnsemblPlants" id="Solyc04g045285.1.1"/>
    </source>
</evidence>
<reference evidence="1" key="2">
    <citation type="submission" date="2019-01" db="UniProtKB">
        <authorList>
            <consortium name="EnsemblPlants"/>
        </authorList>
    </citation>
    <scope>IDENTIFICATION</scope>
    <source>
        <strain evidence="1">cv. Heinz 1706</strain>
    </source>
</reference>
<name>A0A3Q7GUX8_SOLLC</name>
<dbReference type="EnsemblPlants" id="Solyc04g045285.1.1">
    <property type="protein sequence ID" value="Solyc04g045285.1.1"/>
    <property type="gene ID" value="Solyc04g045285.1"/>
</dbReference>
<dbReference type="Gene3D" id="3.30.420.40">
    <property type="match status" value="3"/>
</dbReference>